<accession>A0A833RBT4</accession>
<evidence type="ECO:0000313" key="5">
    <source>
        <dbReference type="EMBL" id="KAF3336798.1"/>
    </source>
</evidence>
<dbReference type="Proteomes" id="UP000623129">
    <property type="component" value="Unassembled WGS sequence"/>
</dbReference>
<comment type="caution">
    <text evidence="5">The sequence shown here is derived from an EMBL/GenBank/DDBJ whole genome shotgun (WGS) entry which is preliminary data.</text>
</comment>
<dbReference type="GO" id="GO:0006491">
    <property type="term" value="P:N-glycan processing"/>
    <property type="evidence" value="ECO:0007669"/>
    <property type="project" value="TreeGrafter"/>
</dbReference>
<dbReference type="OrthoDB" id="1641012at2759"/>
<dbReference type="EMBL" id="SWLB01000007">
    <property type="protein sequence ID" value="KAF3336798.1"/>
    <property type="molecule type" value="Genomic_DNA"/>
</dbReference>
<protein>
    <submittedName>
        <fullName evidence="5">Putative glucan 1,3-alpha-glucosidase</fullName>
    </submittedName>
</protein>
<gene>
    <name evidence="5" type="ORF">FCM35_KLT19384</name>
</gene>
<dbReference type="GO" id="GO:0090599">
    <property type="term" value="F:alpha-glucosidase activity"/>
    <property type="evidence" value="ECO:0007669"/>
    <property type="project" value="TreeGrafter"/>
</dbReference>
<keyword evidence="1" id="KW-0732">Signal</keyword>
<keyword evidence="2" id="KW-0378">Hydrolase</keyword>
<reference evidence="5" key="1">
    <citation type="submission" date="2020-01" db="EMBL/GenBank/DDBJ databases">
        <title>Genome sequence of Kobresia littledalei, the first chromosome-level genome in the family Cyperaceae.</title>
        <authorList>
            <person name="Qu G."/>
        </authorList>
    </citation>
    <scope>NUCLEOTIDE SEQUENCE</scope>
    <source>
        <strain evidence="5">C.B.Clarke</strain>
        <tissue evidence="5">Leaf</tissue>
    </source>
</reference>
<dbReference type="PANTHER" id="PTHR22762:SF54">
    <property type="entry name" value="BCDNA.GH04962"/>
    <property type="match status" value="1"/>
</dbReference>
<evidence type="ECO:0000256" key="4">
    <source>
        <dbReference type="ARBA" id="ARBA00023295"/>
    </source>
</evidence>
<keyword evidence="6" id="KW-1185">Reference proteome</keyword>
<dbReference type="PANTHER" id="PTHR22762">
    <property type="entry name" value="ALPHA-GLUCOSIDASE"/>
    <property type="match status" value="1"/>
</dbReference>
<keyword evidence="4" id="KW-0326">Glycosidase</keyword>
<proteinExistence type="predicted"/>
<dbReference type="Gene3D" id="2.60.40.1180">
    <property type="entry name" value="Golgi alpha-mannosidase II"/>
    <property type="match status" value="1"/>
</dbReference>
<dbReference type="InterPro" id="IPR013780">
    <property type="entry name" value="Glyco_hydro_b"/>
</dbReference>
<evidence type="ECO:0000256" key="1">
    <source>
        <dbReference type="ARBA" id="ARBA00022729"/>
    </source>
</evidence>
<name>A0A833RBT4_9POAL</name>
<evidence type="ECO:0000256" key="2">
    <source>
        <dbReference type="ARBA" id="ARBA00022801"/>
    </source>
</evidence>
<evidence type="ECO:0000313" key="6">
    <source>
        <dbReference type="Proteomes" id="UP000623129"/>
    </source>
</evidence>
<sequence>MGDLPSWQAGETVAACIGYAQDMRGWLTLRHAPREATKRPHQLANWARRNHLNSGTVDYTRRDGAPEVGLTKMEVFEDGIPTFQKAGTIIPRKDRFRRSSTQMVNDPYTLVIALNSSKSAEGELYIDDGKSFEYEEGAFMHRQFVFSDNKLVYEADFSNSLLFYLFFCHNHFY</sequence>
<evidence type="ECO:0000256" key="3">
    <source>
        <dbReference type="ARBA" id="ARBA00023180"/>
    </source>
</evidence>
<keyword evidence="3" id="KW-0325">Glycoprotein</keyword>
<organism evidence="5 6">
    <name type="scientific">Carex littledalei</name>
    <dbReference type="NCBI Taxonomy" id="544730"/>
    <lineage>
        <taxon>Eukaryota</taxon>
        <taxon>Viridiplantae</taxon>
        <taxon>Streptophyta</taxon>
        <taxon>Embryophyta</taxon>
        <taxon>Tracheophyta</taxon>
        <taxon>Spermatophyta</taxon>
        <taxon>Magnoliopsida</taxon>
        <taxon>Liliopsida</taxon>
        <taxon>Poales</taxon>
        <taxon>Cyperaceae</taxon>
        <taxon>Cyperoideae</taxon>
        <taxon>Cariceae</taxon>
        <taxon>Carex</taxon>
        <taxon>Carex subgen. Euthyceras</taxon>
    </lineage>
</organism>
<dbReference type="AlphaFoldDB" id="A0A833RBT4"/>